<dbReference type="AlphaFoldDB" id="A0A0D8J7F5"/>
<accession>A0A0D8J7F5</accession>
<dbReference type="PATRIC" id="fig|1544798.3.peg.3759"/>
<dbReference type="GO" id="GO:0004386">
    <property type="term" value="F:helicase activity"/>
    <property type="evidence" value="ECO:0007669"/>
    <property type="project" value="UniProtKB-KW"/>
</dbReference>
<keyword evidence="2" id="KW-0378">Hydrolase</keyword>
<dbReference type="PANTHER" id="PTHR30595">
    <property type="entry name" value="GLPR-RELATED TRANSCRIPTIONAL REPRESSOR"/>
    <property type="match status" value="1"/>
</dbReference>
<keyword evidence="2" id="KW-0067">ATP-binding</keyword>
<dbReference type="EMBL" id="JRHC01000005">
    <property type="protein sequence ID" value="KJF42451.1"/>
    <property type="molecule type" value="Genomic_DNA"/>
</dbReference>
<evidence type="ECO:0000313" key="3">
    <source>
        <dbReference type="Proteomes" id="UP000032544"/>
    </source>
</evidence>
<dbReference type="InterPro" id="IPR007421">
    <property type="entry name" value="Schlafen_AlbA_2_dom"/>
</dbReference>
<protein>
    <submittedName>
        <fullName evidence="2">ATP-dependent DNA helicase</fullName>
    </submittedName>
</protein>
<dbReference type="InterPro" id="IPR038461">
    <property type="entry name" value="Schlafen_AlbA_2_dom_sf"/>
</dbReference>
<dbReference type="Pfam" id="PF04326">
    <property type="entry name" value="SLFN_AlbA_2"/>
    <property type="match status" value="1"/>
</dbReference>
<gene>
    <name evidence="2" type="ORF">LH29_17950</name>
</gene>
<comment type="caution">
    <text evidence="2">The sequence shown here is derived from an EMBL/GenBank/DDBJ whole genome shotgun (WGS) entry which is preliminary data.</text>
</comment>
<reference evidence="2 3" key="1">
    <citation type="submission" date="2014-09" db="EMBL/GenBank/DDBJ databases">
        <title>Draft Genome Sequence of Draconibacterium sp. JN14CK-3.</title>
        <authorList>
            <person name="Dong C."/>
            <person name="Lai Q."/>
            <person name="Shao Z."/>
        </authorList>
    </citation>
    <scope>NUCLEOTIDE SEQUENCE [LARGE SCALE GENOMIC DNA]</scope>
    <source>
        <strain evidence="2 3">JN14CK-3</strain>
    </source>
</reference>
<organism evidence="2 3">
    <name type="scientific">Draconibacterium sediminis</name>
    <dbReference type="NCBI Taxonomy" id="1544798"/>
    <lineage>
        <taxon>Bacteria</taxon>
        <taxon>Pseudomonadati</taxon>
        <taxon>Bacteroidota</taxon>
        <taxon>Bacteroidia</taxon>
        <taxon>Marinilabiliales</taxon>
        <taxon>Prolixibacteraceae</taxon>
        <taxon>Draconibacterium</taxon>
    </lineage>
</organism>
<keyword evidence="3" id="KW-1185">Reference proteome</keyword>
<dbReference type="PANTHER" id="PTHR30595:SF6">
    <property type="entry name" value="SCHLAFEN ALBA-2 DOMAIN-CONTAINING PROTEIN"/>
    <property type="match status" value="1"/>
</dbReference>
<dbReference type="OrthoDB" id="9810282at2"/>
<proteinExistence type="predicted"/>
<dbReference type="Gene3D" id="3.30.950.30">
    <property type="entry name" value="Schlafen, AAA domain"/>
    <property type="match status" value="1"/>
</dbReference>
<dbReference type="Proteomes" id="UP000032544">
    <property type="component" value="Unassembled WGS sequence"/>
</dbReference>
<name>A0A0D8J7F5_9BACT</name>
<feature type="domain" description="Schlafen AlbA-2" evidence="1">
    <location>
        <begin position="13"/>
        <end position="125"/>
    </location>
</feature>
<evidence type="ECO:0000313" key="2">
    <source>
        <dbReference type="EMBL" id="KJF42451.1"/>
    </source>
</evidence>
<dbReference type="STRING" id="1544798.LH29_17950"/>
<keyword evidence="2" id="KW-0547">Nucleotide-binding</keyword>
<evidence type="ECO:0000259" key="1">
    <source>
        <dbReference type="Pfam" id="PF04326"/>
    </source>
</evidence>
<sequence>MSSYIYKLIAEGEHQQQDFKFCINDSKKIAKSLVAFANTDGGRLLIGVKDNGKIAGISSDEEFYMIEAAAKIYSKPQINFTTHQWQIEGKTVLEIGIEASDKKPHFAKDENGKWLVYIRQKDENILAHKIQLEVWSKEKSPKGVYFSYSDNERFLIDFLRNNESITFSKFMRKAHLSRKKAEEILSNFVIIDIIKMHTTQDGTYFTLNTEFDKEEIEKFS</sequence>
<dbReference type="RefSeq" id="WP_045032155.1">
    <property type="nucleotide sequence ID" value="NZ_JRHC01000005.1"/>
</dbReference>
<keyword evidence="2" id="KW-0347">Helicase</keyword>